<dbReference type="Proteomes" id="UP000315971">
    <property type="component" value="Unassembled WGS sequence"/>
</dbReference>
<dbReference type="Pfam" id="PF04977">
    <property type="entry name" value="DivIC"/>
    <property type="match status" value="1"/>
</dbReference>
<proteinExistence type="predicted"/>
<dbReference type="EMBL" id="FXSZ01000007">
    <property type="protein sequence ID" value="SMO71539.1"/>
    <property type="molecule type" value="Genomic_DNA"/>
</dbReference>
<keyword evidence="2" id="KW-1185">Reference proteome</keyword>
<keyword evidence="1" id="KW-0131">Cell cycle</keyword>
<name>A0A521DIK3_9SPHI</name>
<accession>A0A521DIK3</accession>
<evidence type="ECO:0000313" key="1">
    <source>
        <dbReference type="EMBL" id="SMO71539.1"/>
    </source>
</evidence>
<dbReference type="AlphaFoldDB" id="A0A521DIK3"/>
<keyword evidence="1" id="KW-0132">Cell division</keyword>
<gene>
    <name evidence="1" type="ORF">SAMN06265350_10729</name>
</gene>
<organism evidence="1 2">
    <name type="scientific">Solitalea koreensis</name>
    <dbReference type="NCBI Taxonomy" id="543615"/>
    <lineage>
        <taxon>Bacteria</taxon>
        <taxon>Pseudomonadati</taxon>
        <taxon>Bacteroidota</taxon>
        <taxon>Sphingobacteriia</taxon>
        <taxon>Sphingobacteriales</taxon>
        <taxon>Sphingobacteriaceae</taxon>
        <taxon>Solitalea</taxon>
    </lineage>
</organism>
<dbReference type="GO" id="GO:0051301">
    <property type="term" value="P:cell division"/>
    <property type="evidence" value="ECO:0007669"/>
    <property type="project" value="UniProtKB-KW"/>
</dbReference>
<evidence type="ECO:0000313" key="2">
    <source>
        <dbReference type="Proteomes" id="UP000315971"/>
    </source>
</evidence>
<reference evidence="1 2" key="1">
    <citation type="submission" date="2017-05" db="EMBL/GenBank/DDBJ databases">
        <authorList>
            <person name="Varghese N."/>
            <person name="Submissions S."/>
        </authorList>
    </citation>
    <scope>NUCLEOTIDE SEQUENCE [LARGE SCALE GENOMIC DNA]</scope>
    <source>
        <strain evidence="1 2">DSM 21342</strain>
    </source>
</reference>
<dbReference type="InterPro" id="IPR007060">
    <property type="entry name" value="FtsL/DivIC"/>
</dbReference>
<protein>
    <submittedName>
        <fullName evidence="1">Cell division protein FtsB</fullName>
    </submittedName>
</protein>
<sequence length="104" mass="12866">MKNMKKLVSIFRNKYYLTLIVFFIWMLFLDRNDLLSQYQYRQKLAQLKTDQNYYKEEIIKVKKDLNELSTDPQQLEKFAREKYLMKKDGEDIFIIIPEEQEQKK</sequence>